<dbReference type="Gene3D" id="3.40.250.10">
    <property type="entry name" value="Rhodanese-like domain"/>
    <property type="match status" value="1"/>
</dbReference>
<protein>
    <submittedName>
        <fullName evidence="3">TusA-related sulfurtransferase/rhodanese-related sulfurtransferase</fullName>
    </submittedName>
</protein>
<dbReference type="Pfam" id="PF01206">
    <property type="entry name" value="TusA"/>
    <property type="match status" value="1"/>
</dbReference>
<keyword evidence="4" id="KW-1185">Reference proteome</keyword>
<evidence type="ECO:0000259" key="2">
    <source>
        <dbReference type="PROSITE" id="PS50206"/>
    </source>
</evidence>
<evidence type="ECO:0000313" key="4">
    <source>
        <dbReference type="Proteomes" id="UP001223586"/>
    </source>
</evidence>
<evidence type="ECO:0000313" key="3">
    <source>
        <dbReference type="EMBL" id="MDQ0177129.1"/>
    </source>
</evidence>
<reference evidence="3 4" key="1">
    <citation type="submission" date="2023-07" db="EMBL/GenBank/DDBJ databases">
        <title>Genomic Encyclopedia of Type Strains, Phase IV (KMG-IV): sequencing the most valuable type-strain genomes for metagenomic binning, comparative biology and taxonomic classification.</title>
        <authorList>
            <person name="Goeker M."/>
        </authorList>
    </citation>
    <scope>NUCLEOTIDE SEQUENCE [LARGE SCALE GENOMIC DNA]</scope>
    <source>
        <strain evidence="3 4">DSM 23837</strain>
    </source>
</reference>
<dbReference type="Proteomes" id="UP001223586">
    <property type="component" value="Unassembled WGS sequence"/>
</dbReference>
<dbReference type="SUPFAM" id="SSF64307">
    <property type="entry name" value="SirA-like"/>
    <property type="match status" value="1"/>
</dbReference>
<dbReference type="InterPro" id="IPR001763">
    <property type="entry name" value="Rhodanese-like_dom"/>
</dbReference>
<dbReference type="InterPro" id="IPR036873">
    <property type="entry name" value="Rhodanese-like_dom_sf"/>
</dbReference>
<proteinExistence type="inferred from homology"/>
<feature type="domain" description="Rhodanese" evidence="2">
    <location>
        <begin position="101"/>
        <end position="186"/>
    </location>
</feature>
<gene>
    <name evidence="3" type="ORF">J2S08_003008</name>
</gene>
<organism evidence="3 4">
    <name type="scientific">Bacillus chungangensis</name>
    <dbReference type="NCBI Taxonomy" id="587633"/>
    <lineage>
        <taxon>Bacteria</taxon>
        <taxon>Bacillati</taxon>
        <taxon>Bacillota</taxon>
        <taxon>Bacilli</taxon>
        <taxon>Bacillales</taxon>
        <taxon>Bacillaceae</taxon>
        <taxon>Bacillus</taxon>
    </lineage>
</organism>
<dbReference type="Pfam" id="PF00581">
    <property type="entry name" value="Rhodanese"/>
    <property type="match status" value="1"/>
</dbReference>
<comment type="caution">
    <text evidence="3">The sequence shown here is derived from an EMBL/GenBank/DDBJ whole genome shotgun (WGS) entry which is preliminary data.</text>
</comment>
<dbReference type="SMART" id="SM00450">
    <property type="entry name" value="RHOD"/>
    <property type="match status" value="1"/>
</dbReference>
<dbReference type="RefSeq" id="WP_307230866.1">
    <property type="nucleotide sequence ID" value="NZ_JAUSTT010000019.1"/>
</dbReference>
<evidence type="ECO:0000256" key="1">
    <source>
        <dbReference type="ARBA" id="ARBA00008984"/>
    </source>
</evidence>
<name>A0ABT9WV03_9BACI</name>
<dbReference type="PANTHER" id="PTHR33279:SF6">
    <property type="entry name" value="SULFUR CARRIER PROTEIN YEDF-RELATED"/>
    <property type="match status" value="1"/>
</dbReference>
<comment type="similarity">
    <text evidence="1">Belongs to the sulfur carrier protein TusA family.</text>
</comment>
<dbReference type="CDD" id="cd00158">
    <property type="entry name" value="RHOD"/>
    <property type="match status" value="1"/>
</dbReference>
<accession>A0ABT9WV03</accession>
<dbReference type="InterPro" id="IPR036868">
    <property type="entry name" value="TusA-like_sf"/>
</dbReference>
<dbReference type="PROSITE" id="PS50206">
    <property type="entry name" value="RHODANESE_3"/>
    <property type="match status" value="1"/>
</dbReference>
<sequence length="186" mass="20493">MITPNYVLDAKGFACPMPIVKTKKTMKNLEPGQVLEIQATDKGSTADLQAWAKSTGHEYLGTKTEGDVLHHFLRKDGANTAAETTVIPEISLENFKEKVENGENLIILDVRELGEYEAGHIQGAIHIPLGEVEQRSDELKKDACIYVICHSGRRSELAAQTMAKQGFKQLINVVPGMCDWTGETVK</sequence>
<dbReference type="PANTHER" id="PTHR33279">
    <property type="entry name" value="SULFUR CARRIER PROTEIN YEDF-RELATED"/>
    <property type="match status" value="1"/>
</dbReference>
<dbReference type="PROSITE" id="PS01148">
    <property type="entry name" value="UPF0033"/>
    <property type="match status" value="1"/>
</dbReference>
<dbReference type="EMBL" id="JAUSTT010000019">
    <property type="protein sequence ID" value="MDQ0177129.1"/>
    <property type="molecule type" value="Genomic_DNA"/>
</dbReference>
<dbReference type="InterPro" id="IPR001455">
    <property type="entry name" value="TusA-like"/>
</dbReference>
<dbReference type="Gene3D" id="3.30.110.40">
    <property type="entry name" value="TusA-like domain"/>
    <property type="match status" value="1"/>
</dbReference>
<dbReference type="SUPFAM" id="SSF52821">
    <property type="entry name" value="Rhodanese/Cell cycle control phosphatase"/>
    <property type="match status" value="1"/>
</dbReference>
<dbReference type="CDD" id="cd00291">
    <property type="entry name" value="SirA_YedF_YeeD"/>
    <property type="match status" value="1"/>
</dbReference>